<evidence type="ECO:0000313" key="3">
    <source>
        <dbReference type="Proteomes" id="UP001489004"/>
    </source>
</evidence>
<feature type="compositionally biased region" description="Polar residues" evidence="1">
    <location>
        <begin position="1"/>
        <end position="11"/>
    </location>
</feature>
<name>A0AAW1P803_9CHLO</name>
<comment type="caution">
    <text evidence="2">The sequence shown here is derived from an EMBL/GenBank/DDBJ whole genome shotgun (WGS) entry which is preliminary data.</text>
</comment>
<evidence type="ECO:0000256" key="1">
    <source>
        <dbReference type="SAM" id="MobiDB-lite"/>
    </source>
</evidence>
<organism evidence="2 3">
    <name type="scientific">[Myrmecia] bisecta</name>
    <dbReference type="NCBI Taxonomy" id="41462"/>
    <lineage>
        <taxon>Eukaryota</taxon>
        <taxon>Viridiplantae</taxon>
        <taxon>Chlorophyta</taxon>
        <taxon>core chlorophytes</taxon>
        <taxon>Trebouxiophyceae</taxon>
        <taxon>Trebouxiales</taxon>
        <taxon>Trebouxiaceae</taxon>
        <taxon>Myrmecia</taxon>
    </lineage>
</organism>
<accession>A0AAW1P803</accession>
<reference evidence="2 3" key="1">
    <citation type="journal article" date="2024" name="Nat. Commun.">
        <title>Phylogenomics reveals the evolutionary origins of lichenization in chlorophyte algae.</title>
        <authorList>
            <person name="Puginier C."/>
            <person name="Libourel C."/>
            <person name="Otte J."/>
            <person name="Skaloud P."/>
            <person name="Haon M."/>
            <person name="Grisel S."/>
            <person name="Petersen M."/>
            <person name="Berrin J.G."/>
            <person name="Delaux P.M."/>
            <person name="Dal Grande F."/>
            <person name="Keller J."/>
        </authorList>
    </citation>
    <scope>NUCLEOTIDE SEQUENCE [LARGE SCALE GENOMIC DNA]</scope>
    <source>
        <strain evidence="2 3">SAG 2043</strain>
    </source>
</reference>
<protein>
    <submittedName>
        <fullName evidence="2">Uncharacterized protein</fullName>
    </submittedName>
</protein>
<proteinExistence type="predicted"/>
<feature type="compositionally biased region" description="Basic and acidic residues" evidence="1">
    <location>
        <begin position="15"/>
        <end position="24"/>
    </location>
</feature>
<gene>
    <name evidence="2" type="ORF">WJX72_001165</name>
</gene>
<dbReference type="EMBL" id="JALJOR010000014">
    <property type="protein sequence ID" value="KAK9806095.1"/>
    <property type="molecule type" value="Genomic_DNA"/>
</dbReference>
<dbReference type="Proteomes" id="UP001489004">
    <property type="component" value="Unassembled WGS sequence"/>
</dbReference>
<evidence type="ECO:0000313" key="2">
    <source>
        <dbReference type="EMBL" id="KAK9806095.1"/>
    </source>
</evidence>
<sequence length="103" mass="11085">MASLSRTNCTYPINLKEDSPDSPRRAAGRGRWQTVKELAGSLLVAGALAGGLVLAGKEIREGQREAAEIMKLALPKAIFYKYGPISPGLQGGTVQVRYPQDQE</sequence>
<dbReference type="AlphaFoldDB" id="A0AAW1P803"/>
<keyword evidence="3" id="KW-1185">Reference proteome</keyword>
<feature type="region of interest" description="Disordered" evidence="1">
    <location>
        <begin position="1"/>
        <end position="28"/>
    </location>
</feature>